<gene>
    <name evidence="1" type="ORF">DB30_05456</name>
</gene>
<accession>A0A0C2D6B2</accession>
<organism evidence="1 2">
    <name type="scientific">Enhygromyxa salina</name>
    <dbReference type="NCBI Taxonomy" id="215803"/>
    <lineage>
        <taxon>Bacteria</taxon>
        <taxon>Pseudomonadati</taxon>
        <taxon>Myxococcota</taxon>
        <taxon>Polyangia</taxon>
        <taxon>Nannocystales</taxon>
        <taxon>Nannocystaceae</taxon>
        <taxon>Enhygromyxa</taxon>
    </lineage>
</organism>
<comment type="caution">
    <text evidence="1">The sequence shown here is derived from an EMBL/GenBank/DDBJ whole genome shotgun (WGS) entry which is preliminary data.</text>
</comment>
<protein>
    <submittedName>
        <fullName evidence="1">Uncharacterized protein</fullName>
    </submittedName>
</protein>
<name>A0A0C2D6B2_9BACT</name>
<evidence type="ECO:0000313" key="1">
    <source>
        <dbReference type="EMBL" id="KIG15582.1"/>
    </source>
</evidence>
<dbReference type="Proteomes" id="UP000031599">
    <property type="component" value="Unassembled WGS sequence"/>
</dbReference>
<sequence length="76" mass="8555">MASNDDEQSGVQVLGSAEHTRVALLELFEWAHELRFSYAWMSSAQGTADHWRAFPITKVRRGVVGLHFAETEPLVL</sequence>
<evidence type="ECO:0000313" key="2">
    <source>
        <dbReference type="Proteomes" id="UP000031599"/>
    </source>
</evidence>
<dbReference type="EMBL" id="JMCC02000050">
    <property type="protein sequence ID" value="KIG15582.1"/>
    <property type="molecule type" value="Genomic_DNA"/>
</dbReference>
<dbReference type="RefSeq" id="WP_052551369.1">
    <property type="nucleotide sequence ID" value="NZ_JMCC02000050.1"/>
</dbReference>
<proteinExistence type="predicted"/>
<reference evidence="1 2" key="1">
    <citation type="submission" date="2014-12" db="EMBL/GenBank/DDBJ databases">
        <title>Genome assembly of Enhygromyxa salina DSM 15201.</title>
        <authorList>
            <person name="Sharma G."/>
            <person name="Subramanian S."/>
        </authorList>
    </citation>
    <scope>NUCLEOTIDE SEQUENCE [LARGE SCALE GENOMIC DNA]</scope>
    <source>
        <strain evidence="1 2">DSM 15201</strain>
    </source>
</reference>
<dbReference type="AlphaFoldDB" id="A0A0C2D6B2"/>